<sequence>MNKAVSELVDTLNGSLKELPAVAHQFVNQWVVSHYVLSVVWLLLVVVVALAIVFIIKSGNNISNSKDTYEDWDDLIGHMIAIGCLMIAAAVFVGCMVWCVYAATSPYITIIETLK</sequence>
<dbReference type="Proteomes" id="UP000676478">
    <property type="component" value="Unassembled WGS sequence"/>
</dbReference>
<dbReference type="RefSeq" id="WP_085768838.1">
    <property type="nucleotide sequence ID" value="NZ_CP019734.1"/>
</dbReference>
<proteinExistence type="predicted"/>
<protein>
    <submittedName>
        <fullName evidence="1">Uncharacterized protein</fullName>
    </submittedName>
</protein>
<reference evidence="1" key="2">
    <citation type="submission" date="2022-09" db="EMBL/GenBank/DDBJ databases">
        <title>Genome-inferred correspondence between phylogeny and metabolic traits in the wild Drosophila gut microbiome.</title>
        <authorList>
            <person name="Bueno E."/>
            <person name="Blow F."/>
            <person name="Douglas A.E."/>
        </authorList>
    </citation>
    <scope>NUCLEOTIDE SEQUENCE</scope>
    <source>
        <strain evidence="1">Dm-2019-70</strain>
    </source>
</reference>
<name>A0A1W6NFA1_LEVBR</name>
<comment type="caution">
    <text evidence="1">The sequence shown here is derived from an EMBL/GenBank/DDBJ whole genome shotgun (WGS) entry which is preliminary data.</text>
</comment>
<reference evidence="1" key="1">
    <citation type="submission" date="2020-12" db="EMBL/GenBank/DDBJ databases">
        <authorList>
            <person name="Mcmullen J.G."/>
        </authorList>
    </citation>
    <scope>NUCLEOTIDE SEQUENCE</scope>
    <source>
        <strain evidence="1">Dm-2019-70</strain>
    </source>
</reference>
<evidence type="ECO:0000313" key="1">
    <source>
        <dbReference type="EMBL" id="MBS1011451.1"/>
    </source>
</evidence>
<dbReference type="AlphaFoldDB" id="A0A1W6NFA1"/>
<organism evidence="1 2">
    <name type="scientific">Levilactobacillus brevis</name>
    <name type="common">Lactobacillus brevis</name>
    <dbReference type="NCBI Taxonomy" id="1580"/>
    <lineage>
        <taxon>Bacteria</taxon>
        <taxon>Bacillati</taxon>
        <taxon>Bacillota</taxon>
        <taxon>Bacilli</taxon>
        <taxon>Lactobacillales</taxon>
        <taxon>Lactobacillaceae</taxon>
        <taxon>Levilactobacillus</taxon>
    </lineage>
</organism>
<accession>A0A1W6NFA1</accession>
<dbReference type="EMBL" id="JAERKF010000016">
    <property type="protein sequence ID" value="MBS1011451.1"/>
    <property type="molecule type" value="Genomic_DNA"/>
</dbReference>
<evidence type="ECO:0000313" key="2">
    <source>
        <dbReference type="Proteomes" id="UP000676478"/>
    </source>
</evidence>
<gene>
    <name evidence="1" type="ORF">JK167_11495</name>
</gene>